<dbReference type="SMART" id="SM00355">
    <property type="entry name" value="ZnF_C2H2"/>
    <property type="match status" value="7"/>
</dbReference>
<dbReference type="PANTHER" id="PTHR24404">
    <property type="entry name" value="ZINC FINGER PROTEIN"/>
    <property type="match status" value="1"/>
</dbReference>
<keyword evidence="2" id="KW-0479">Metal-binding</keyword>
<proteinExistence type="predicted"/>
<comment type="subcellular location">
    <subcellularLocation>
        <location evidence="1">Nucleus</location>
    </subcellularLocation>
</comment>
<feature type="compositionally biased region" description="Basic and acidic residues" evidence="9">
    <location>
        <begin position="499"/>
        <end position="521"/>
    </location>
</feature>
<feature type="region of interest" description="Disordered" evidence="9">
    <location>
        <begin position="477"/>
        <end position="569"/>
    </location>
</feature>
<dbReference type="FunFam" id="3.30.160.60:FF:000100">
    <property type="entry name" value="Zinc finger 45-like"/>
    <property type="match status" value="1"/>
</dbReference>
<dbReference type="PANTHER" id="PTHR24404:SF106">
    <property type="entry name" value="C2H2-TYPE DOMAIN-CONTAINING PROTEIN"/>
    <property type="match status" value="1"/>
</dbReference>
<dbReference type="Proteomes" id="UP001431783">
    <property type="component" value="Unassembled WGS sequence"/>
</dbReference>
<dbReference type="GO" id="GO:0005634">
    <property type="term" value="C:nucleus"/>
    <property type="evidence" value="ECO:0007669"/>
    <property type="project" value="UniProtKB-SubCell"/>
</dbReference>
<dbReference type="GO" id="GO:0008270">
    <property type="term" value="F:zinc ion binding"/>
    <property type="evidence" value="ECO:0007669"/>
    <property type="project" value="UniProtKB-KW"/>
</dbReference>
<feature type="domain" description="C2H2-type" evidence="10">
    <location>
        <begin position="820"/>
        <end position="848"/>
    </location>
</feature>
<evidence type="ECO:0000313" key="11">
    <source>
        <dbReference type="EMBL" id="KAK9870518.1"/>
    </source>
</evidence>
<feature type="compositionally biased region" description="Low complexity" evidence="9">
    <location>
        <begin position="421"/>
        <end position="439"/>
    </location>
</feature>
<dbReference type="Pfam" id="PF12171">
    <property type="entry name" value="zf-C2H2_jaz"/>
    <property type="match status" value="1"/>
</dbReference>
<sequence>MNVNSGVQQEVQQYSQDQSQQQSDTPQQQCKECGLYFDTTKSLDVHMHFTHENKLNKWSTIVTSQQHSKERNNNNTKANSTVKREFISNNTADNSDLMAKKSPEYNRTTPEAMFGHPPTPQSYQSASSPYQNQDNTTFSPNFTNYQHQVKVENLSPTSNQFQNNYSNYPDHYIPSISMDASNHQSYNQEYVQKISVSNNSYRYHPYSQSQPGQFERQIQSQVQCSSPAFPPQPTPSPSPKTCDKCGYVCETATQLIDHLNVNHPPTPAPHISQHYMYAAGGTQIKLENDAQEILDLDSHKVQVFPEDEKRQNGDPNSHTSHSVSSLIENWSQHSQVQNQQKMFHQDNHLYMNNQDQKLYIQPGPSSISDQKLFQSHQIPSQDYIANAVPTTQEPLDQSPTSSYRAFEHLAPQTNTTVISNSQVPSAPTQAAPPTTKSASWKSNEARRPKTYNCTACNKWFTSSGHLKRHYNTTLHKNAVKSSGQPDPATLPISAHHHPTRESTTREDRSSNSPNEDSRGDDANTLPIQFNDRSSALPRLLQQPPSGPYDRQPAPNIHQPPPLHSPMAPLGNVMVNLGNLNSNGSPPNGEAGLSTVNMDSRGLLSLNANHSTTTGFNMAPPMMPMENSQFQMYPNESAPHVTQDMDINSLNSTGELQFITGDSAEAAQPLPSFAQINAHRYGFLVSFPDANVGGGGSVTTPYSYFTENPFENMEPRIIYRTGDYEEDYKPCILDQSEQMNYSNDTVMPYSPSSNRNTSLAMEQDFQNNNNNISEDNKMNILNAIKFELEENPVEQTRKRIKKTGYEKTAKKTPKDSKSNENRCFACDKSFNRACYLTQHNKTFHCGEKPFKCTRCGKRFACETTYEEHVTKHAGEKPHKCEICPKQFNHKTDLRRHMCLHTGKKPYKCETCNKGFIRKDHMLKHYDTHTRKAQNKAAVR</sequence>
<comment type="caution">
    <text evidence="11">The sequence shown here is derived from an EMBL/GenBank/DDBJ whole genome shotgun (WGS) entry which is preliminary data.</text>
</comment>
<dbReference type="FunFam" id="3.30.160.60:FF:000065">
    <property type="entry name" value="B-cell CLL/lymphoma 6, member B"/>
    <property type="match status" value="1"/>
</dbReference>
<evidence type="ECO:0000256" key="4">
    <source>
        <dbReference type="ARBA" id="ARBA00022771"/>
    </source>
</evidence>
<feature type="domain" description="C2H2-type" evidence="10">
    <location>
        <begin position="451"/>
        <end position="480"/>
    </location>
</feature>
<feature type="region of interest" description="Disordered" evidence="9">
    <location>
        <begin position="1"/>
        <end position="26"/>
    </location>
</feature>
<dbReference type="Pfam" id="PF00096">
    <property type="entry name" value="zf-C2H2"/>
    <property type="match status" value="2"/>
</dbReference>
<name>A0AAW1TKR0_9CUCU</name>
<keyword evidence="7" id="KW-0539">Nucleus</keyword>
<dbReference type="InterPro" id="IPR036236">
    <property type="entry name" value="Znf_C2H2_sf"/>
</dbReference>
<keyword evidence="6" id="KW-0238">DNA-binding</keyword>
<feature type="domain" description="C2H2-type" evidence="10">
    <location>
        <begin position="28"/>
        <end position="56"/>
    </location>
</feature>
<evidence type="ECO:0000259" key="10">
    <source>
        <dbReference type="PROSITE" id="PS50157"/>
    </source>
</evidence>
<dbReference type="PROSITE" id="PS50157">
    <property type="entry name" value="ZINC_FINGER_C2H2_2"/>
    <property type="match status" value="6"/>
</dbReference>
<keyword evidence="12" id="KW-1185">Reference proteome</keyword>
<dbReference type="InterPro" id="IPR022755">
    <property type="entry name" value="Znf_C2H2_jaz"/>
</dbReference>
<organism evidence="11 12">
    <name type="scientific">Henosepilachna vigintioctopunctata</name>
    <dbReference type="NCBI Taxonomy" id="420089"/>
    <lineage>
        <taxon>Eukaryota</taxon>
        <taxon>Metazoa</taxon>
        <taxon>Ecdysozoa</taxon>
        <taxon>Arthropoda</taxon>
        <taxon>Hexapoda</taxon>
        <taxon>Insecta</taxon>
        <taxon>Pterygota</taxon>
        <taxon>Neoptera</taxon>
        <taxon>Endopterygota</taxon>
        <taxon>Coleoptera</taxon>
        <taxon>Polyphaga</taxon>
        <taxon>Cucujiformia</taxon>
        <taxon>Coccinelloidea</taxon>
        <taxon>Coccinellidae</taxon>
        <taxon>Epilachninae</taxon>
        <taxon>Epilachnini</taxon>
        <taxon>Henosepilachna</taxon>
    </lineage>
</organism>
<feature type="domain" description="C2H2-type" evidence="10">
    <location>
        <begin position="877"/>
        <end position="904"/>
    </location>
</feature>
<accession>A0AAW1TKR0</accession>
<dbReference type="FunFam" id="3.30.160.60:FF:000446">
    <property type="entry name" value="Zinc finger protein"/>
    <property type="match status" value="1"/>
</dbReference>
<evidence type="ECO:0000256" key="1">
    <source>
        <dbReference type="ARBA" id="ARBA00004123"/>
    </source>
</evidence>
<dbReference type="InterPro" id="IPR050589">
    <property type="entry name" value="Ikaros_C2H2-ZF"/>
</dbReference>
<feature type="domain" description="C2H2-type" evidence="10">
    <location>
        <begin position="905"/>
        <end position="932"/>
    </location>
</feature>
<dbReference type="AlphaFoldDB" id="A0AAW1TKR0"/>
<feature type="domain" description="C2H2-type" evidence="10">
    <location>
        <begin position="849"/>
        <end position="876"/>
    </location>
</feature>
<dbReference type="Gene3D" id="3.30.160.60">
    <property type="entry name" value="Classic Zinc Finger"/>
    <property type="match status" value="5"/>
</dbReference>
<keyword evidence="4 8" id="KW-0863">Zinc-finger</keyword>
<dbReference type="PROSITE" id="PS00028">
    <property type="entry name" value="ZINC_FINGER_C2H2_1"/>
    <property type="match status" value="7"/>
</dbReference>
<feature type="compositionally biased region" description="Low complexity" evidence="9">
    <location>
        <begin position="8"/>
        <end position="26"/>
    </location>
</feature>
<feature type="region of interest" description="Disordered" evidence="9">
    <location>
        <begin position="109"/>
        <end position="131"/>
    </location>
</feature>
<evidence type="ECO:0000256" key="2">
    <source>
        <dbReference type="ARBA" id="ARBA00022723"/>
    </source>
</evidence>
<evidence type="ECO:0000313" key="12">
    <source>
        <dbReference type="Proteomes" id="UP001431783"/>
    </source>
</evidence>
<dbReference type="GO" id="GO:0006357">
    <property type="term" value="P:regulation of transcription by RNA polymerase II"/>
    <property type="evidence" value="ECO:0007669"/>
    <property type="project" value="TreeGrafter"/>
</dbReference>
<dbReference type="EMBL" id="JARQZJ010000003">
    <property type="protein sequence ID" value="KAK9870518.1"/>
    <property type="molecule type" value="Genomic_DNA"/>
</dbReference>
<evidence type="ECO:0000256" key="3">
    <source>
        <dbReference type="ARBA" id="ARBA00022737"/>
    </source>
</evidence>
<evidence type="ECO:0000256" key="9">
    <source>
        <dbReference type="SAM" id="MobiDB-lite"/>
    </source>
</evidence>
<evidence type="ECO:0000256" key="7">
    <source>
        <dbReference type="ARBA" id="ARBA00023242"/>
    </source>
</evidence>
<dbReference type="GO" id="GO:0000978">
    <property type="term" value="F:RNA polymerase II cis-regulatory region sequence-specific DNA binding"/>
    <property type="evidence" value="ECO:0007669"/>
    <property type="project" value="TreeGrafter"/>
</dbReference>
<feature type="compositionally biased region" description="Low complexity" evidence="9">
    <location>
        <begin position="121"/>
        <end position="131"/>
    </location>
</feature>
<keyword evidence="5" id="KW-0862">Zinc</keyword>
<gene>
    <name evidence="11" type="ORF">WA026_008076</name>
</gene>
<keyword evidence="3" id="KW-0677">Repeat</keyword>
<protein>
    <recommendedName>
        <fullName evidence="10">C2H2-type domain-containing protein</fullName>
    </recommendedName>
</protein>
<dbReference type="FunFam" id="3.30.160.60:FF:000448">
    <property type="entry name" value="RE1-silencing transcription factor A"/>
    <property type="match status" value="1"/>
</dbReference>
<dbReference type="SUPFAM" id="SSF57667">
    <property type="entry name" value="beta-beta-alpha zinc fingers"/>
    <property type="match status" value="3"/>
</dbReference>
<evidence type="ECO:0000256" key="5">
    <source>
        <dbReference type="ARBA" id="ARBA00022833"/>
    </source>
</evidence>
<feature type="region of interest" description="Disordered" evidence="9">
    <location>
        <begin position="419"/>
        <end position="447"/>
    </location>
</feature>
<evidence type="ECO:0000256" key="8">
    <source>
        <dbReference type="PROSITE-ProRule" id="PRU00042"/>
    </source>
</evidence>
<evidence type="ECO:0000256" key="6">
    <source>
        <dbReference type="ARBA" id="ARBA00023125"/>
    </source>
</evidence>
<reference evidence="11 12" key="1">
    <citation type="submission" date="2023-03" db="EMBL/GenBank/DDBJ databases">
        <title>Genome insight into feeding habits of ladybird beetles.</title>
        <authorList>
            <person name="Li H.-S."/>
            <person name="Huang Y.-H."/>
            <person name="Pang H."/>
        </authorList>
    </citation>
    <scope>NUCLEOTIDE SEQUENCE [LARGE SCALE GENOMIC DNA]</scope>
    <source>
        <strain evidence="11">SYSU_2023b</strain>
        <tissue evidence="11">Whole body</tissue>
    </source>
</reference>
<dbReference type="GO" id="GO:0003700">
    <property type="term" value="F:DNA-binding transcription factor activity"/>
    <property type="evidence" value="ECO:0007669"/>
    <property type="project" value="TreeGrafter"/>
</dbReference>
<dbReference type="InterPro" id="IPR013087">
    <property type="entry name" value="Znf_C2H2_type"/>
</dbReference>